<keyword evidence="3" id="KW-1185">Reference proteome</keyword>
<evidence type="ECO:0000313" key="3">
    <source>
        <dbReference type="Proteomes" id="UP000237968"/>
    </source>
</evidence>
<dbReference type="RefSeq" id="WP_106393256.1">
    <property type="nucleotide sequence ID" value="NZ_PVNK01000171.1"/>
</dbReference>
<organism evidence="2 3">
    <name type="scientific">Enhygromyxa salina</name>
    <dbReference type="NCBI Taxonomy" id="215803"/>
    <lineage>
        <taxon>Bacteria</taxon>
        <taxon>Pseudomonadati</taxon>
        <taxon>Myxococcota</taxon>
        <taxon>Polyangia</taxon>
        <taxon>Nannocystales</taxon>
        <taxon>Nannocystaceae</taxon>
        <taxon>Enhygromyxa</taxon>
    </lineage>
</organism>
<gene>
    <name evidence="2" type="primary">clsA_3</name>
    <name evidence="2" type="ORF">ENSA5_39450</name>
</gene>
<dbReference type="GO" id="GO:0030572">
    <property type="term" value="F:phosphatidyltransferase activity"/>
    <property type="evidence" value="ECO:0007669"/>
    <property type="project" value="UniProtKB-ARBA"/>
</dbReference>
<dbReference type="CDD" id="cd09110">
    <property type="entry name" value="PLDc_CLS_1"/>
    <property type="match status" value="1"/>
</dbReference>
<feature type="domain" description="PLD phosphodiesterase" evidence="1">
    <location>
        <begin position="434"/>
        <end position="461"/>
    </location>
</feature>
<evidence type="ECO:0000259" key="1">
    <source>
        <dbReference type="PROSITE" id="PS50035"/>
    </source>
</evidence>
<dbReference type="OrthoDB" id="5511138at2"/>
<dbReference type="SUPFAM" id="SSF56024">
    <property type="entry name" value="Phospholipase D/nuclease"/>
    <property type="match status" value="2"/>
</dbReference>
<dbReference type="EMBL" id="PVNK01000171">
    <property type="protein sequence ID" value="PRP95360.1"/>
    <property type="molecule type" value="Genomic_DNA"/>
</dbReference>
<name>A0A2S9XRJ2_9BACT</name>
<dbReference type="PROSITE" id="PS50035">
    <property type="entry name" value="PLD"/>
    <property type="match status" value="2"/>
</dbReference>
<protein>
    <submittedName>
        <fullName evidence="2">Major cardiolipin synthase ClsA</fullName>
        <ecNumber evidence="2">2.7.8.-</ecNumber>
    </submittedName>
</protein>
<dbReference type="EC" id="2.7.8.-" evidence="2"/>
<dbReference type="InterPro" id="IPR001736">
    <property type="entry name" value="PLipase_D/transphosphatidylase"/>
</dbReference>
<keyword evidence="2" id="KW-0808">Transferase</keyword>
<evidence type="ECO:0000313" key="2">
    <source>
        <dbReference type="EMBL" id="PRP95360.1"/>
    </source>
</evidence>
<dbReference type="Gene3D" id="3.30.870.10">
    <property type="entry name" value="Endonuclease Chain A"/>
    <property type="match status" value="2"/>
</dbReference>
<dbReference type="PANTHER" id="PTHR21248:SF12">
    <property type="entry name" value="CARDIOLIPIN SYNTHASE C"/>
    <property type="match status" value="1"/>
</dbReference>
<dbReference type="PANTHER" id="PTHR21248">
    <property type="entry name" value="CARDIOLIPIN SYNTHASE"/>
    <property type="match status" value="1"/>
</dbReference>
<reference evidence="2 3" key="1">
    <citation type="submission" date="2018-03" db="EMBL/GenBank/DDBJ databases">
        <title>Draft Genome Sequences of the Obligatory Marine Myxobacteria Enhygromyxa salina SWB005.</title>
        <authorList>
            <person name="Poehlein A."/>
            <person name="Moghaddam J.A."/>
            <person name="Harms H."/>
            <person name="Alanjari M."/>
            <person name="Koenig G.M."/>
            <person name="Daniel R."/>
            <person name="Schaeberle T.F."/>
        </authorList>
    </citation>
    <scope>NUCLEOTIDE SEQUENCE [LARGE SCALE GENOMIC DNA]</scope>
    <source>
        <strain evidence="2 3">SWB005</strain>
    </source>
</reference>
<comment type="caution">
    <text evidence="2">The sequence shown here is derived from an EMBL/GenBank/DDBJ whole genome shotgun (WGS) entry which is preliminary data.</text>
</comment>
<dbReference type="InterPro" id="IPR025202">
    <property type="entry name" value="PLD-like_dom"/>
</dbReference>
<dbReference type="Proteomes" id="UP000237968">
    <property type="component" value="Unassembled WGS sequence"/>
</dbReference>
<dbReference type="SMART" id="SM00155">
    <property type="entry name" value="PLDc"/>
    <property type="match status" value="2"/>
</dbReference>
<sequence>MGERPDLSERLRRIVGLIGDDANPPQPESETRSLADVAARALGSTLERWSQSPALRLFIGGVERDVLTSPGEWVELEAQVGVAAKFGDMARFYLDRELVAEVPIGERDEVRATVRAMIRAPAPGLYRVKVEVTSATGRVSPAAVLAVGRVLQVADGRPVALVHAELLLPSAEPGQRLGPDLTLLSALRKAGFELAFFDIHEKNRHAAIHEAIVSHHITPAATLIYGAREQELISLGVNFTQMFRLTAIRTLRAMGVPVTTIVSERFSAADGTLDPVELLSPAEATARARAGELDPAHEQARSFRREWHRADRITWRLDRATGSALVQGNKFHAELDNHRARERVFELIETATSSLHLQFYIIRPSEFSERLIVGLIRRARAGVQVRFMIDALYSEEELLGRLNPLLASLRAEPKVEVLALERIESRRDVEVTKLKRRDHRKLIIVDGRRAIVSGRNAGDEYYSGFVEIPVHDNTRHERIPWLDAHVEIGGPLVRQVQASFLETWREQGGALAPTLEPALLPELAPVGSSAGRLVVHHGLRDANGLAMYEAMLDLAEDHVYIVNDFPIVTTLERAIRRLLARGVRVELLTGNAAARRADGSFFPAPMHRTLFEHMVKARLEPLLLAGVKIYEFQPPASPLVVARGGRVRPYVHAKLMTVDARIASIGSANLDATASFWESEANVVVQDTAFTAELETELRELIAGSVLLDPSSDYWRSERAQRAVVGTLWPGSLYA</sequence>
<feature type="domain" description="PLD phosphodiesterase" evidence="1">
    <location>
        <begin position="647"/>
        <end position="674"/>
    </location>
</feature>
<dbReference type="GO" id="GO:0032049">
    <property type="term" value="P:cardiolipin biosynthetic process"/>
    <property type="evidence" value="ECO:0007669"/>
    <property type="project" value="UniProtKB-ARBA"/>
</dbReference>
<proteinExistence type="predicted"/>
<accession>A0A2S9XRJ2</accession>
<dbReference type="AlphaFoldDB" id="A0A2S9XRJ2"/>
<dbReference type="Pfam" id="PF13091">
    <property type="entry name" value="PLDc_2"/>
    <property type="match status" value="1"/>
</dbReference>